<evidence type="ECO:0000313" key="1">
    <source>
        <dbReference type="EMBL" id="KKM24221.1"/>
    </source>
</evidence>
<dbReference type="EMBL" id="LAZR01012969">
    <property type="protein sequence ID" value="KKM24221.1"/>
    <property type="molecule type" value="Genomic_DNA"/>
</dbReference>
<proteinExistence type="predicted"/>
<accession>A0A0F9I9C3</accession>
<comment type="caution">
    <text evidence="1">The sequence shown here is derived from an EMBL/GenBank/DDBJ whole genome shotgun (WGS) entry which is preliminary data.</text>
</comment>
<organism evidence="1">
    <name type="scientific">marine sediment metagenome</name>
    <dbReference type="NCBI Taxonomy" id="412755"/>
    <lineage>
        <taxon>unclassified sequences</taxon>
        <taxon>metagenomes</taxon>
        <taxon>ecological metagenomes</taxon>
    </lineage>
</organism>
<reference evidence="1" key="1">
    <citation type="journal article" date="2015" name="Nature">
        <title>Complex archaea that bridge the gap between prokaryotes and eukaryotes.</title>
        <authorList>
            <person name="Spang A."/>
            <person name="Saw J.H."/>
            <person name="Jorgensen S.L."/>
            <person name="Zaremba-Niedzwiedzka K."/>
            <person name="Martijn J."/>
            <person name="Lind A.E."/>
            <person name="van Eijk R."/>
            <person name="Schleper C."/>
            <person name="Guy L."/>
            <person name="Ettema T.J."/>
        </authorList>
    </citation>
    <scope>NUCLEOTIDE SEQUENCE</scope>
</reference>
<gene>
    <name evidence="1" type="ORF">LCGC14_1607280</name>
</gene>
<sequence length="202" mass="23157">MKEEYKTIMGATVKPQCNLVFTVDDSEVTVKNTDDWWNELAGVERFIGIPMKLVTDRMGGSYRTPHDHVLLYNMPENVLNALSGIKKYTDEFDKKKAIKELDGFSSYYITEWIQVLEPIINDIINKRLDSVGDIDPNTEILTLRCQGTNCKKILGKVNAQRQLITESSRSGSWIKTIMEKGFVKCKKCGNLLSWDSQKLNRR</sequence>
<dbReference type="AlphaFoldDB" id="A0A0F9I9C3"/>
<name>A0A0F9I9C3_9ZZZZ</name>
<protein>
    <submittedName>
        <fullName evidence="1">Uncharacterized protein</fullName>
    </submittedName>
</protein>